<dbReference type="OrthoDB" id="62853at2759"/>
<accession>A7S2I6</accession>
<dbReference type="STRING" id="45351.A7S2I6"/>
<dbReference type="AlphaFoldDB" id="A7S2I6"/>
<dbReference type="Proteomes" id="UP000001593">
    <property type="component" value="Unassembled WGS sequence"/>
</dbReference>
<dbReference type="InParanoid" id="A7S2I6"/>
<feature type="non-terminal residue" evidence="2">
    <location>
        <position position="88"/>
    </location>
</feature>
<gene>
    <name evidence="2" type="ORF">NEMVEDRAFT_v1g102123</name>
</gene>
<keyword evidence="3" id="KW-1185">Reference proteome</keyword>
<dbReference type="InterPro" id="IPR000313">
    <property type="entry name" value="PWWP_dom"/>
</dbReference>
<dbReference type="OMA" id="HWIDDIA"/>
<protein>
    <recommendedName>
        <fullName evidence="1">PWWP domain-containing protein</fullName>
    </recommendedName>
</protein>
<feature type="domain" description="PWWP" evidence="1">
    <location>
        <begin position="5"/>
        <end position="61"/>
    </location>
</feature>
<dbReference type="PANTHER" id="PTHR12550">
    <property type="entry name" value="HEPATOMA-DERIVED GROWTH FACTOR-RELATED"/>
    <property type="match status" value="1"/>
</dbReference>
<dbReference type="PhylomeDB" id="A7S2I6"/>
<organism evidence="2 3">
    <name type="scientific">Nematostella vectensis</name>
    <name type="common">Starlet sea anemone</name>
    <dbReference type="NCBI Taxonomy" id="45351"/>
    <lineage>
        <taxon>Eukaryota</taxon>
        <taxon>Metazoa</taxon>
        <taxon>Cnidaria</taxon>
        <taxon>Anthozoa</taxon>
        <taxon>Hexacorallia</taxon>
        <taxon>Actiniaria</taxon>
        <taxon>Edwardsiidae</taxon>
        <taxon>Nematostella</taxon>
    </lineage>
</organism>
<dbReference type="Pfam" id="PF00855">
    <property type="entry name" value="PWWP"/>
    <property type="match status" value="1"/>
</dbReference>
<dbReference type="PROSITE" id="PS50812">
    <property type="entry name" value="PWWP"/>
    <property type="match status" value="1"/>
</dbReference>
<dbReference type="CDD" id="cd05834">
    <property type="entry name" value="PWWP_HRP"/>
    <property type="match status" value="1"/>
</dbReference>
<dbReference type="SUPFAM" id="SSF63748">
    <property type="entry name" value="Tudor/PWWP/MBT"/>
    <property type="match status" value="1"/>
</dbReference>
<name>A7S2I6_NEMVE</name>
<dbReference type="eggNOG" id="KOG1904">
    <property type="taxonomic scope" value="Eukaryota"/>
</dbReference>
<proteinExistence type="predicted"/>
<evidence type="ECO:0000313" key="3">
    <source>
        <dbReference type="Proteomes" id="UP000001593"/>
    </source>
</evidence>
<dbReference type="HOGENOM" id="CLU_090867_2_0_1"/>
<dbReference type="KEGG" id="nve:5513856"/>
<dbReference type="EMBL" id="DS469569">
    <property type="protein sequence ID" value="EDO42006.1"/>
    <property type="molecule type" value="Genomic_DNA"/>
</dbReference>
<dbReference type="SMART" id="SM00293">
    <property type="entry name" value="PWWP"/>
    <property type="match status" value="1"/>
</dbReference>
<evidence type="ECO:0000259" key="1">
    <source>
        <dbReference type="PROSITE" id="PS50812"/>
    </source>
</evidence>
<reference evidence="2 3" key="1">
    <citation type="journal article" date="2007" name="Science">
        <title>Sea anemone genome reveals ancestral eumetazoan gene repertoire and genomic organization.</title>
        <authorList>
            <person name="Putnam N.H."/>
            <person name="Srivastava M."/>
            <person name="Hellsten U."/>
            <person name="Dirks B."/>
            <person name="Chapman J."/>
            <person name="Salamov A."/>
            <person name="Terry A."/>
            <person name="Shapiro H."/>
            <person name="Lindquist E."/>
            <person name="Kapitonov V.V."/>
            <person name="Jurka J."/>
            <person name="Genikhovich G."/>
            <person name="Grigoriev I.V."/>
            <person name="Lucas S.M."/>
            <person name="Steele R.E."/>
            <person name="Finnerty J.R."/>
            <person name="Technau U."/>
            <person name="Martindale M.Q."/>
            <person name="Rokhsar D.S."/>
        </authorList>
    </citation>
    <scope>NUCLEOTIDE SEQUENCE [LARGE SCALE GENOMIC DNA]</scope>
    <source>
        <strain evidence="3">CH2 X CH6</strain>
    </source>
</reference>
<evidence type="ECO:0000313" key="2">
    <source>
        <dbReference type="EMBL" id="EDO42006.1"/>
    </source>
</evidence>
<sequence>MTYQPGDLIWAKMRGYPHWPARIDLAAKDEVIPAKKYPIFFYGTHETAVMLPKDLFPYEKHKHKFAKPCKRKGFMEALEEIVKNPKIK</sequence>
<dbReference type="Gene3D" id="2.30.30.140">
    <property type="match status" value="1"/>
</dbReference>
<dbReference type="PANTHER" id="PTHR12550:SF70">
    <property type="entry name" value="JIL-1 ANCHORING AND STABILIZING PROTEIN, ISOFORM A"/>
    <property type="match status" value="1"/>
</dbReference>